<dbReference type="EMBL" id="AMGY01000006">
    <property type="protein sequence ID" value="EXJ81222.1"/>
    <property type="molecule type" value="Genomic_DNA"/>
</dbReference>
<evidence type="ECO:0000256" key="2">
    <source>
        <dbReference type="ARBA" id="ARBA00022490"/>
    </source>
</evidence>
<feature type="region of interest" description="Disordered" evidence="3">
    <location>
        <begin position="1"/>
        <end position="85"/>
    </location>
</feature>
<dbReference type="GO" id="GO:0005769">
    <property type="term" value="C:early endosome"/>
    <property type="evidence" value="ECO:0007669"/>
    <property type="project" value="TreeGrafter"/>
</dbReference>
<organism evidence="5 6">
    <name type="scientific">Capronia epimyces CBS 606.96</name>
    <dbReference type="NCBI Taxonomy" id="1182542"/>
    <lineage>
        <taxon>Eukaryota</taxon>
        <taxon>Fungi</taxon>
        <taxon>Dikarya</taxon>
        <taxon>Ascomycota</taxon>
        <taxon>Pezizomycotina</taxon>
        <taxon>Eurotiomycetes</taxon>
        <taxon>Chaetothyriomycetidae</taxon>
        <taxon>Chaetothyriales</taxon>
        <taxon>Herpotrichiellaceae</taxon>
        <taxon>Capronia</taxon>
    </lineage>
</organism>
<dbReference type="PROSITE" id="PS51207">
    <property type="entry name" value="PXA"/>
    <property type="match status" value="1"/>
</dbReference>
<feature type="domain" description="PXA" evidence="4">
    <location>
        <begin position="126"/>
        <end position="304"/>
    </location>
</feature>
<dbReference type="GeneID" id="19171610"/>
<reference evidence="5 6" key="1">
    <citation type="submission" date="2013-03" db="EMBL/GenBank/DDBJ databases">
        <title>The Genome Sequence of Capronia epimyces CBS 606.96.</title>
        <authorList>
            <consortium name="The Broad Institute Genomics Platform"/>
            <person name="Cuomo C."/>
            <person name="de Hoog S."/>
            <person name="Gorbushina A."/>
            <person name="Walker B."/>
            <person name="Young S.K."/>
            <person name="Zeng Q."/>
            <person name="Gargeya S."/>
            <person name="Fitzgerald M."/>
            <person name="Haas B."/>
            <person name="Abouelleil A."/>
            <person name="Allen A.W."/>
            <person name="Alvarado L."/>
            <person name="Arachchi H.M."/>
            <person name="Berlin A.M."/>
            <person name="Chapman S.B."/>
            <person name="Gainer-Dewar J."/>
            <person name="Goldberg J."/>
            <person name="Griggs A."/>
            <person name="Gujja S."/>
            <person name="Hansen M."/>
            <person name="Howarth C."/>
            <person name="Imamovic A."/>
            <person name="Ireland A."/>
            <person name="Larimer J."/>
            <person name="McCowan C."/>
            <person name="Murphy C."/>
            <person name="Pearson M."/>
            <person name="Poon T.W."/>
            <person name="Priest M."/>
            <person name="Roberts A."/>
            <person name="Saif S."/>
            <person name="Shea T."/>
            <person name="Sisk P."/>
            <person name="Sykes S."/>
            <person name="Wortman J."/>
            <person name="Nusbaum C."/>
            <person name="Birren B."/>
        </authorList>
    </citation>
    <scope>NUCLEOTIDE SEQUENCE [LARGE SCALE GENOMIC DNA]</scope>
    <source>
        <strain evidence="5 6">CBS 606.96</strain>
    </source>
</reference>
<dbReference type="AlphaFoldDB" id="W9XL08"/>
<evidence type="ECO:0000256" key="1">
    <source>
        <dbReference type="ARBA" id="ARBA00004496"/>
    </source>
</evidence>
<dbReference type="GO" id="GO:0005770">
    <property type="term" value="C:late endosome"/>
    <property type="evidence" value="ECO:0007669"/>
    <property type="project" value="TreeGrafter"/>
</dbReference>
<dbReference type="STRING" id="1182542.W9XL08"/>
<dbReference type="Proteomes" id="UP000019478">
    <property type="component" value="Unassembled WGS sequence"/>
</dbReference>
<dbReference type="PANTHER" id="PTHR22999">
    <property type="entry name" value="PX SERINE/THREONINE KINASE PXK"/>
    <property type="match status" value="1"/>
</dbReference>
<dbReference type="GO" id="GO:0035091">
    <property type="term" value="F:phosphatidylinositol binding"/>
    <property type="evidence" value="ECO:0007669"/>
    <property type="project" value="TreeGrafter"/>
</dbReference>
<evidence type="ECO:0000313" key="5">
    <source>
        <dbReference type="EMBL" id="EXJ81222.1"/>
    </source>
</evidence>
<dbReference type="InterPro" id="IPR051837">
    <property type="entry name" value="SortingNexin/PXDomain-PKLike"/>
</dbReference>
<evidence type="ECO:0000256" key="3">
    <source>
        <dbReference type="SAM" id="MobiDB-lite"/>
    </source>
</evidence>
<dbReference type="OrthoDB" id="5582218at2759"/>
<protein>
    <recommendedName>
        <fullName evidence="4">PXA domain-containing protein</fullName>
    </recommendedName>
</protein>
<keyword evidence="2" id="KW-0963">Cytoplasm</keyword>
<dbReference type="RefSeq" id="XP_007735810.1">
    <property type="nucleotide sequence ID" value="XM_007737620.1"/>
</dbReference>
<proteinExistence type="predicted"/>
<name>W9XL08_9EURO</name>
<dbReference type="GO" id="GO:0045022">
    <property type="term" value="P:early endosome to late endosome transport"/>
    <property type="evidence" value="ECO:0007669"/>
    <property type="project" value="TreeGrafter"/>
</dbReference>
<evidence type="ECO:0000313" key="6">
    <source>
        <dbReference type="Proteomes" id="UP000019478"/>
    </source>
</evidence>
<dbReference type="SMART" id="SM00313">
    <property type="entry name" value="PXA"/>
    <property type="match status" value="1"/>
</dbReference>
<evidence type="ECO:0000259" key="4">
    <source>
        <dbReference type="PROSITE" id="PS51207"/>
    </source>
</evidence>
<comment type="caution">
    <text evidence="5">The sequence shown here is derived from an EMBL/GenBank/DDBJ whole genome shotgun (WGS) entry which is preliminary data.</text>
</comment>
<feature type="region of interest" description="Disordered" evidence="3">
    <location>
        <begin position="395"/>
        <end position="421"/>
    </location>
</feature>
<dbReference type="InterPro" id="IPR003114">
    <property type="entry name" value="Phox_assoc"/>
</dbReference>
<dbReference type="HOGENOM" id="CLU_018250_0_0_1"/>
<dbReference type="PANTHER" id="PTHR22999:SF23">
    <property type="entry name" value="SORTING NEXIN-16"/>
    <property type="match status" value="1"/>
</dbReference>
<dbReference type="Pfam" id="PF02194">
    <property type="entry name" value="PXA"/>
    <property type="match status" value="1"/>
</dbReference>
<gene>
    <name evidence="5" type="ORF">A1O3_07512</name>
</gene>
<feature type="compositionally biased region" description="Low complexity" evidence="3">
    <location>
        <begin position="38"/>
        <end position="52"/>
    </location>
</feature>
<dbReference type="eggNOG" id="ENOG502RYEC">
    <property type="taxonomic scope" value="Eukaryota"/>
</dbReference>
<comment type="subcellular location">
    <subcellularLocation>
        <location evidence="1">Cytoplasm</location>
    </subcellularLocation>
</comment>
<accession>W9XL08</accession>
<sequence>MTASSSSPSRPSVPAVAAKSASTAQFSQLNVEADKKATTTTSSSKPRPSSQSNVAADGKIASGPRSSSRVAPNVRSRQDAAALDPTSERATLTLIRRTLVADGSHGTDLKASQTTTEGVLPPLTSSNEVDVQLYAIVAIVVKDFVNAWYTRITPDRAFVDEVIQLIAHCTRALEQRLRLIDITELMLDELPVLIERHVAAYRTATTAQAALQYGESTRRIYHALNPHPALDPTLPPEQQRSYESAYRQLLIQGALAVLLPTEDLANTCLRTLVSDIIADLILGQVLAEKVCQPWFLHGIVSKVVEIVTARPTVASSIGTSQTLHQNGRQSRLEQFGLLSSDTADREHNSPTRHQSWLSVWFWSLLQCAFIAYQFLRFLFIGMAYAHRLPQRIRHHESHRVDGSTPSPSTEKSPVASKRRPVGADRYAPRAVISYGMFGCISTLLDLSIRMPWLESSLSFCQYFLSAGPGHLGVPNSTLDK</sequence>
<keyword evidence="6" id="KW-1185">Reference proteome</keyword>
<feature type="compositionally biased region" description="Low complexity" evidence="3">
    <location>
        <begin position="1"/>
        <end position="24"/>
    </location>
</feature>